<accession>A0A679IY47</accession>
<reference evidence="2" key="1">
    <citation type="submission" date="2019-12" db="EMBL/GenBank/DDBJ databases">
        <authorList>
            <person name="Cremers G."/>
        </authorList>
    </citation>
    <scope>NUCLEOTIDE SEQUENCE</scope>
    <source>
        <strain evidence="2">Vvax</strain>
    </source>
</reference>
<protein>
    <submittedName>
        <fullName evidence="2">Uncharacterized protein</fullName>
    </submittedName>
</protein>
<feature type="transmembrane region" description="Helical" evidence="1">
    <location>
        <begin position="20"/>
        <end position="43"/>
    </location>
</feature>
<keyword evidence="1" id="KW-0472">Membrane</keyword>
<keyword evidence="1" id="KW-1133">Transmembrane helix</keyword>
<evidence type="ECO:0000313" key="2">
    <source>
        <dbReference type="EMBL" id="CAA2101167.1"/>
    </source>
</evidence>
<organism evidence="2">
    <name type="scientific">Variovorax paradoxus</name>
    <dbReference type="NCBI Taxonomy" id="34073"/>
    <lineage>
        <taxon>Bacteria</taxon>
        <taxon>Pseudomonadati</taxon>
        <taxon>Pseudomonadota</taxon>
        <taxon>Betaproteobacteria</taxon>
        <taxon>Burkholderiales</taxon>
        <taxon>Comamonadaceae</taxon>
        <taxon>Variovorax</taxon>
    </lineage>
</organism>
<name>A0A679IY47_VARPD</name>
<dbReference type="EMBL" id="LR743507">
    <property type="protein sequence ID" value="CAA2101167.1"/>
    <property type="molecule type" value="Genomic_DNA"/>
</dbReference>
<sequence>MEFSSLFDSLTTAWGDEILVWAVAAVAGCICLVALVNVLDMFLDNNEMG</sequence>
<gene>
    <name evidence="2" type="ORF">VVAX_01109</name>
</gene>
<proteinExistence type="predicted"/>
<evidence type="ECO:0000256" key="1">
    <source>
        <dbReference type="SAM" id="Phobius"/>
    </source>
</evidence>
<dbReference type="AlphaFoldDB" id="A0A679IY47"/>
<dbReference type="RefSeq" id="WP_339088820.1">
    <property type="nucleotide sequence ID" value="NZ_LR743507.1"/>
</dbReference>
<keyword evidence="1" id="KW-0812">Transmembrane</keyword>